<gene>
    <name evidence="1" type="ORF">N8T08_002477</name>
</gene>
<name>A0ACC3AM43_9EURO</name>
<protein>
    <submittedName>
        <fullName evidence="1">Uncharacterized protein</fullName>
    </submittedName>
</protein>
<dbReference type="Proteomes" id="UP001177260">
    <property type="component" value="Unassembled WGS sequence"/>
</dbReference>
<sequence>MSSIQQTYPLAIGDLTNDQLNQLIEMLSIETFSPEGDTSVEGRIKEAIRKLPWDLRRHAFIRIVPTAIIQPAILCDRHTGLNPYVTNHIFILIKREVTEHLKHLERYTGEIASEVRLLLTELKGIRGLWRSDPNLKSYLKYMKVSHQHSGCEACMLVQIIETPTWLQNLRTALLSRTRTRARPNKPHRPPQLLRFVDGGINTHPHLVTDLFYQSGQMAYVLKAVRKAAVQQYRQAWQGNDHEDDKSEDEQNPDDNYSKRQTIHVYWHQQGRERSGTVGRLGNETAVETSSSMTAVEDGDPLQAMHGRTTSRKTTPSEALINEIIAEYAGLTGTPDMEDARQSFLVLQPDLAPPTPLCVTKPGPNSPSIVSPTSTCVIRPYATSSGATSSSVATSPYATSSDATISPATSPEEISLCATSPYGATEPRKPSFAVRNSSTGGWECGHSTPRDAIDWEKIIHKPSPLDDLCARAASAFRDINGTAERIAVEYQDLLTPHQKLEYSDSEYSVSPAEERSRPPTTWELLCDNMNVEQPRPQLKETKRGKGLLKMFKKTSRLEVVRA</sequence>
<evidence type="ECO:0000313" key="1">
    <source>
        <dbReference type="EMBL" id="KAK1138494.1"/>
    </source>
</evidence>
<dbReference type="EMBL" id="JAOPJF010000146">
    <property type="protein sequence ID" value="KAK1138494.1"/>
    <property type="molecule type" value="Genomic_DNA"/>
</dbReference>
<keyword evidence="2" id="KW-1185">Reference proteome</keyword>
<comment type="caution">
    <text evidence="1">The sequence shown here is derived from an EMBL/GenBank/DDBJ whole genome shotgun (WGS) entry which is preliminary data.</text>
</comment>
<evidence type="ECO:0000313" key="2">
    <source>
        <dbReference type="Proteomes" id="UP001177260"/>
    </source>
</evidence>
<proteinExistence type="predicted"/>
<organism evidence="1 2">
    <name type="scientific">Aspergillus melleus</name>
    <dbReference type="NCBI Taxonomy" id="138277"/>
    <lineage>
        <taxon>Eukaryota</taxon>
        <taxon>Fungi</taxon>
        <taxon>Dikarya</taxon>
        <taxon>Ascomycota</taxon>
        <taxon>Pezizomycotina</taxon>
        <taxon>Eurotiomycetes</taxon>
        <taxon>Eurotiomycetidae</taxon>
        <taxon>Eurotiales</taxon>
        <taxon>Aspergillaceae</taxon>
        <taxon>Aspergillus</taxon>
        <taxon>Aspergillus subgen. Circumdati</taxon>
    </lineage>
</organism>
<reference evidence="1 2" key="1">
    <citation type="journal article" date="2023" name="ACS Omega">
        <title>Identification of the Neoaspergillic Acid Biosynthesis Gene Cluster by Establishing an In Vitro CRISPR-Ribonucleoprotein Genetic System in Aspergillus melleus.</title>
        <authorList>
            <person name="Yuan B."/>
            <person name="Grau M.F."/>
            <person name="Murata R.M."/>
            <person name="Torok T."/>
            <person name="Venkateswaran K."/>
            <person name="Stajich J.E."/>
            <person name="Wang C.C.C."/>
        </authorList>
    </citation>
    <scope>NUCLEOTIDE SEQUENCE [LARGE SCALE GENOMIC DNA]</scope>
    <source>
        <strain evidence="1 2">IMV 1140</strain>
    </source>
</reference>
<accession>A0ACC3AM43</accession>